<comment type="caution">
    <text evidence="2">The sequence shown here is derived from an EMBL/GenBank/DDBJ whole genome shotgun (WGS) entry which is preliminary data.</text>
</comment>
<keyword evidence="2" id="KW-0575">Peroxidase</keyword>
<dbReference type="PANTHER" id="PTHR35446">
    <property type="entry name" value="SI:CH211-175M2.5"/>
    <property type="match status" value="1"/>
</dbReference>
<dbReference type="SUPFAM" id="SSF69118">
    <property type="entry name" value="AhpD-like"/>
    <property type="match status" value="1"/>
</dbReference>
<dbReference type="Gene3D" id="1.20.1290.10">
    <property type="entry name" value="AhpD-like"/>
    <property type="match status" value="1"/>
</dbReference>
<sequence length="177" mass="19628">MAFFKYKNIIEVFQHNPKRYFPLTQLIQNIMRGESAFSAGERELIAAYVSGLNGCDFCYGSHQAIAADLNVDPKLLEAILTDINTAPVEERMRPVLAFVHKVTLSPSKTTQADVDALLEAGWDEQAIEDALGVCALFNFMNRLADGYGLKSPSKKQLTAMAKGINTQGYDTFIEPFN</sequence>
<evidence type="ECO:0000313" key="2">
    <source>
        <dbReference type="EMBL" id="KST65211.1"/>
    </source>
</evidence>
<keyword evidence="2" id="KW-0560">Oxidoreductase</keyword>
<evidence type="ECO:0000259" key="1">
    <source>
        <dbReference type="Pfam" id="PF02627"/>
    </source>
</evidence>
<dbReference type="GO" id="GO:0051920">
    <property type="term" value="F:peroxiredoxin activity"/>
    <property type="evidence" value="ECO:0007669"/>
    <property type="project" value="InterPro"/>
</dbReference>
<proteinExistence type="predicted"/>
<dbReference type="NCBIfam" id="TIGR01926">
    <property type="entry name" value="peroxid_rel"/>
    <property type="match status" value="1"/>
</dbReference>
<evidence type="ECO:0000313" key="3">
    <source>
        <dbReference type="Proteomes" id="UP000053372"/>
    </source>
</evidence>
<dbReference type="AlphaFoldDB" id="A0A0V7ZL53"/>
<dbReference type="InterPro" id="IPR004675">
    <property type="entry name" value="AhpD_core"/>
</dbReference>
<reference evidence="2 3" key="1">
    <citation type="journal article" date="2015" name="Genome Announc.">
        <title>Draft Genome of the Euendolithic (true boring) Cyanobacterium Mastigocoleus testarum strain BC008.</title>
        <authorList>
            <person name="Guida B.S."/>
            <person name="Garcia-Pichel F."/>
        </authorList>
    </citation>
    <scope>NUCLEOTIDE SEQUENCE [LARGE SCALE GENOMIC DNA]</scope>
    <source>
        <strain evidence="2 3">BC008</strain>
    </source>
</reference>
<accession>A0A0V7ZL53</accession>
<dbReference type="InterPro" id="IPR010195">
    <property type="entry name" value="Uncharacterised_peroxidase-rel"/>
</dbReference>
<dbReference type="NCBIfam" id="TIGR00778">
    <property type="entry name" value="ahpD_dom"/>
    <property type="match status" value="1"/>
</dbReference>
<organism evidence="2 3">
    <name type="scientific">Mastigocoleus testarum BC008</name>
    <dbReference type="NCBI Taxonomy" id="371196"/>
    <lineage>
        <taxon>Bacteria</taxon>
        <taxon>Bacillati</taxon>
        <taxon>Cyanobacteriota</taxon>
        <taxon>Cyanophyceae</taxon>
        <taxon>Nostocales</taxon>
        <taxon>Hapalosiphonaceae</taxon>
        <taxon>Mastigocoleus</taxon>
    </lineage>
</organism>
<dbReference type="Pfam" id="PF02627">
    <property type="entry name" value="CMD"/>
    <property type="match status" value="1"/>
</dbReference>
<protein>
    <submittedName>
        <fullName evidence="2">Peroxidase</fullName>
    </submittedName>
</protein>
<feature type="domain" description="Carboxymuconolactone decarboxylase-like" evidence="1">
    <location>
        <begin position="24"/>
        <end position="81"/>
    </location>
</feature>
<gene>
    <name evidence="2" type="ORF">BC008_20655</name>
</gene>
<keyword evidence="3" id="KW-1185">Reference proteome</keyword>
<dbReference type="InterPro" id="IPR003779">
    <property type="entry name" value="CMD-like"/>
</dbReference>
<dbReference type="OrthoDB" id="122912at2"/>
<dbReference type="Proteomes" id="UP000053372">
    <property type="component" value="Unassembled WGS sequence"/>
</dbReference>
<dbReference type="RefSeq" id="WP_036267647.1">
    <property type="nucleotide sequence ID" value="NZ_LMTZ01000110.1"/>
</dbReference>
<dbReference type="PANTHER" id="PTHR35446:SF2">
    <property type="entry name" value="CARBOXYMUCONOLACTONE DECARBOXYLASE-LIKE DOMAIN-CONTAINING PROTEIN"/>
    <property type="match status" value="1"/>
</dbReference>
<dbReference type="InterPro" id="IPR029032">
    <property type="entry name" value="AhpD-like"/>
</dbReference>
<dbReference type="EMBL" id="LMTZ01000110">
    <property type="protein sequence ID" value="KST65211.1"/>
    <property type="molecule type" value="Genomic_DNA"/>
</dbReference>
<name>A0A0V7ZL53_9CYAN</name>